<sequence>MEELADMTDNFNEKNLIGETLFSKLYRGTIRHGWLPFEDWVVTVKIWDYTLRSLRFLEAVVYDLNPLDTVRNLATTGSLTWLQRIKVALGFARALEFLHDPKKPYLVCNINAAHIILDQDCNPKIFDFSTMSGGILGKLTRPKEKLLNAGHDDPEFFPLGGPEEGGFEYRPNRYLVHESLVEDPGFYASDGISITELAMRCIQRELDKRPSMKDVVKHLEGLQAVQLHGNVVGMIACSVSIAVMKLIHVYGFSLAKYDAYCMGSTAGRTINLFISNNDPSLPSKHPISPDGTSNLVVIMLSFSGTRSTMRVWICNKASWAGNISSSGPSSNRKQSSTE</sequence>
<accession>A0AAW0J326</accession>
<keyword evidence="3" id="KW-0418">Kinase</keyword>
<dbReference type="GO" id="GO:0005886">
    <property type="term" value="C:plasma membrane"/>
    <property type="evidence" value="ECO:0007669"/>
    <property type="project" value="TreeGrafter"/>
</dbReference>
<proteinExistence type="predicted"/>
<evidence type="ECO:0000256" key="2">
    <source>
        <dbReference type="ARBA" id="ARBA00022840"/>
    </source>
</evidence>
<dbReference type="Gene3D" id="3.30.200.20">
    <property type="entry name" value="Phosphorylase Kinase, domain 1"/>
    <property type="match status" value="1"/>
</dbReference>
<keyword evidence="2" id="KW-0067">ATP-binding</keyword>
<name>A0AAW0J326_QUESU</name>
<organism evidence="3 4">
    <name type="scientific">Quercus suber</name>
    <name type="common">Cork oak</name>
    <dbReference type="NCBI Taxonomy" id="58331"/>
    <lineage>
        <taxon>Eukaryota</taxon>
        <taxon>Viridiplantae</taxon>
        <taxon>Streptophyta</taxon>
        <taxon>Embryophyta</taxon>
        <taxon>Tracheophyta</taxon>
        <taxon>Spermatophyta</taxon>
        <taxon>Magnoliopsida</taxon>
        <taxon>eudicotyledons</taxon>
        <taxon>Gunneridae</taxon>
        <taxon>Pentapetalae</taxon>
        <taxon>rosids</taxon>
        <taxon>fabids</taxon>
        <taxon>Fagales</taxon>
        <taxon>Fagaceae</taxon>
        <taxon>Quercus</taxon>
    </lineage>
</organism>
<dbReference type="GO" id="GO:0005524">
    <property type="term" value="F:ATP binding"/>
    <property type="evidence" value="ECO:0007669"/>
    <property type="project" value="UniProtKB-KW"/>
</dbReference>
<dbReference type="GO" id="GO:0016301">
    <property type="term" value="F:kinase activity"/>
    <property type="evidence" value="ECO:0007669"/>
    <property type="project" value="UniProtKB-KW"/>
</dbReference>
<gene>
    <name evidence="3" type="primary">PBL10_1</name>
    <name evidence="3" type="ORF">CFP56_038093</name>
</gene>
<reference evidence="3 4" key="1">
    <citation type="journal article" date="2018" name="Sci. Data">
        <title>The draft genome sequence of cork oak.</title>
        <authorList>
            <person name="Ramos A.M."/>
            <person name="Usie A."/>
            <person name="Barbosa P."/>
            <person name="Barros P.M."/>
            <person name="Capote T."/>
            <person name="Chaves I."/>
            <person name="Simoes F."/>
            <person name="Abreu I."/>
            <person name="Carrasquinho I."/>
            <person name="Faro C."/>
            <person name="Guimaraes J.B."/>
            <person name="Mendonca D."/>
            <person name="Nobrega F."/>
            <person name="Rodrigues L."/>
            <person name="Saibo N.J.M."/>
            <person name="Varela M.C."/>
            <person name="Egas C."/>
            <person name="Matos J."/>
            <person name="Miguel C.M."/>
            <person name="Oliveira M.M."/>
            <person name="Ricardo C.P."/>
            <person name="Goncalves S."/>
        </authorList>
    </citation>
    <scope>NUCLEOTIDE SEQUENCE [LARGE SCALE GENOMIC DNA]</scope>
    <source>
        <strain evidence="4">cv. HL8</strain>
    </source>
</reference>
<evidence type="ECO:0000256" key="1">
    <source>
        <dbReference type="ARBA" id="ARBA00022741"/>
    </source>
</evidence>
<dbReference type="PANTHER" id="PTHR27001">
    <property type="entry name" value="OS01G0253100 PROTEIN"/>
    <property type="match status" value="1"/>
</dbReference>
<keyword evidence="1" id="KW-0547">Nucleotide-binding</keyword>
<dbReference type="EMBL" id="PKMF04000713">
    <property type="protein sequence ID" value="KAK7821124.1"/>
    <property type="molecule type" value="Genomic_DNA"/>
</dbReference>
<dbReference type="AlphaFoldDB" id="A0AAW0J326"/>
<evidence type="ECO:0000313" key="4">
    <source>
        <dbReference type="Proteomes" id="UP000237347"/>
    </source>
</evidence>
<dbReference type="Proteomes" id="UP000237347">
    <property type="component" value="Unassembled WGS sequence"/>
</dbReference>
<keyword evidence="4" id="KW-1185">Reference proteome</keyword>
<comment type="caution">
    <text evidence="3">The sequence shown here is derived from an EMBL/GenBank/DDBJ whole genome shotgun (WGS) entry which is preliminary data.</text>
</comment>
<keyword evidence="3" id="KW-0808">Transferase</keyword>
<protein>
    <submittedName>
        <fullName evidence="3">Serine/threonine-protein kinase pbl10</fullName>
    </submittedName>
</protein>
<evidence type="ECO:0000313" key="3">
    <source>
        <dbReference type="EMBL" id="KAK7821124.1"/>
    </source>
</evidence>
<dbReference type="Gene3D" id="1.10.510.10">
    <property type="entry name" value="Transferase(Phosphotransferase) domain 1"/>
    <property type="match status" value="1"/>
</dbReference>
<dbReference type="InterPro" id="IPR011009">
    <property type="entry name" value="Kinase-like_dom_sf"/>
</dbReference>
<dbReference type="SUPFAM" id="SSF56112">
    <property type="entry name" value="Protein kinase-like (PK-like)"/>
    <property type="match status" value="1"/>
</dbReference>
<dbReference type="PANTHER" id="PTHR27001:SF931">
    <property type="entry name" value="OS11G0664100 PROTEIN"/>
    <property type="match status" value="1"/>
</dbReference>